<dbReference type="AlphaFoldDB" id="L9WEB1"/>
<organism evidence="3 4">
    <name type="scientific">Natronorubrum sulfidifaciens JCM 14089</name>
    <dbReference type="NCBI Taxonomy" id="1230460"/>
    <lineage>
        <taxon>Archaea</taxon>
        <taxon>Methanobacteriati</taxon>
        <taxon>Methanobacteriota</taxon>
        <taxon>Stenosarchaea group</taxon>
        <taxon>Halobacteria</taxon>
        <taxon>Halobacteriales</taxon>
        <taxon>Natrialbaceae</taxon>
        <taxon>Natronorubrum</taxon>
    </lineage>
</organism>
<keyword evidence="2" id="KW-0812">Transmembrane</keyword>
<feature type="transmembrane region" description="Helical" evidence="2">
    <location>
        <begin position="51"/>
        <end position="69"/>
    </location>
</feature>
<dbReference type="Proteomes" id="UP000011661">
    <property type="component" value="Unassembled WGS sequence"/>
</dbReference>
<feature type="transmembrane region" description="Helical" evidence="2">
    <location>
        <begin position="12"/>
        <end position="45"/>
    </location>
</feature>
<reference evidence="3 4" key="1">
    <citation type="journal article" date="2014" name="PLoS Genet.">
        <title>Phylogenetically driven sequencing of extremely halophilic archaea reveals strategies for static and dynamic osmo-response.</title>
        <authorList>
            <person name="Becker E.A."/>
            <person name="Seitzer P.M."/>
            <person name="Tritt A."/>
            <person name="Larsen D."/>
            <person name="Krusor M."/>
            <person name="Yao A.I."/>
            <person name="Wu D."/>
            <person name="Madern D."/>
            <person name="Eisen J.A."/>
            <person name="Darling A.E."/>
            <person name="Facciotti M.T."/>
        </authorList>
    </citation>
    <scope>NUCLEOTIDE SEQUENCE [LARGE SCALE GENOMIC DNA]</scope>
    <source>
        <strain evidence="3 4">JCM 14089</strain>
    </source>
</reference>
<dbReference type="eggNOG" id="arCOG08115">
    <property type="taxonomic scope" value="Archaea"/>
</dbReference>
<evidence type="ECO:0000256" key="1">
    <source>
        <dbReference type="SAM" id="MobiDB-lite"/>
    </source>
</evidence>
<keyword evidence="2" id="KW-0472">Membrane</keyword>
<sequence>MSSIRSILRGLLASVIGILVIGLLATIVFAVAIFVVSTGAGLAGYDPSADFVVLSAALVVVAVILTGGFTPRLSGGRGDDETDETFDDRTFN</sequence>
<dbReference type="PATRIC" id="fig|1230460.4.peg.1018"/>
<gene>
    <name evidence="3" type="ORF">C495_05032</name>
</gene>
<comment type="caution">
    <text evidence="3">The sequence shown here is derived from an EMBL/GenBank/DDBJ whole genome shotgun (WGS) entry which is preliminary data.</text>
</comment>
<feature type="region of interest" description="Disordered" evidence="1">
    <location>
        <begin position="69"/>
        <end position="92"/>
    </location>
</feature>
<dbReference type="RefSeq" id="WP_008160587.1">
    <property type="nucleotide sequence ID" value="NZ_AOHX01000026.1"/>
</dbReference>
<evidence type="ECO:0000313" key="4">
    <source>
        <dbReference type="Proteomes" id="UP000011661"/>
    </source>
</evidence>
<dbReference type="EMBL" id="AOHX01000026">
    <property type="protein sequence ID" value="ELY47596.1"/>
    <property type="molecule type" value="Genomic_DNA"/>
</dbReference>
<keyword evidence="4" id="KW-1185">Reference proteome</keyword>
<name>L9WEB1_9EURY</name>
<protein>
    <submittedName>
        <fullName evidence="3">Uncharacterized protein</fullName>
    </submittedName>
</protein>
<proteinExistence type="predicted"/>
<keyword evidence="2" id="KW-1133">Transmembrane helix</keyword>
<evidence type="ECO:0000256" key="2">
    <source>
        <dbReference type="SAM" id="Phobius"/>
    </source>
</evidence>
<evidence type="ECO:0000313" key="3">
    <source>
        <dbReference type="EMBL" id="ELY47596.1"/>
    </source>
</evidence>
<dbReference type="STRING" id="1230460.C495_05032"/>
<accession>L9WEB1</accession>